<keyword evidence="1" id="KW-0812">Transmembrane</keyword>
<feature type="transmembrane region" description="Helical" evidence="1">
    <location>
        <begin position="44"/>
        <end position="69"/>
    </location>
</feature>
<evidence type="ECO:0000313" key="2">
    <source>
        <dbReference type="EMBL" id="ADL36440.1"/>
    </source>
</evidence>
<keyword evidence="2" id="KW-0614">Plasmid</keyword>
<organism evidence="2 3">
    <name type="scientific">Butyrivibrio proteoclasticus (strain ATCC 51982 / DSM 14932 / B316)</name>
    <name type="common">Clostridium proteoclasticum</name>
    <dbReference type="NCBI Taxonomy" id="515622"/>
    <lineage>
        <taxon>Bacteria</taxon>
        <taxon>Bacillati</taxon>
        <taxon>Bacillota</taxon>
        <taxon>Clostridia</taxon>
        <taxon>Lachnospirales</taxon>
        <taxon>Lachnospiraceae</taxon>
        <taxon>Butyrivibrio</taxon>
    </lineage>
</organism>
<dbReference type="AlphaFoldDB" id="E0S4V8"/>
<name>E0S4V8_BUTPB</name>
<dbReference type="HOGENOM" id="CLU_2286260_0_0_9"/>
<dbReference type="EMBL" id="CP001813">
    <property type="protein sequence ID" value="ADL36440.1"/>
    <property type="molecule type" value="Genomic_DNA"/>
</dbReference>
<accession>E0S4V8</accession>
<feature type="transmembrane region" description="Helical" evidence="1">
    <location>
        <begin position="81"/>
        <end position="99"/>
    </location>
</feature>
<evidence type="ECO:0000256" key="1">
    <source>
        <dbReference type="SAM" id="Phobius"/>
    </source>
</evidence>
<gene>
    <name evidence="2" type="ordered locus">bpr_IV075</name>
</gene>
<proteinExistence type="predicted"/>
<evidence type="ECO:0000313" key="3">
    <source>
        <dbReference type="Proteomes" id="UP000001299"/>
    </source>
</evidence>
<keyword evidence="3" id="KW-1185">Reference proteome</keyword>
<protein>
    <submittedName>
        <fullName evidence="2">Uncharacterized protein</fullName>
    </submittedName>
</protein>
<reference evidence="2 3" key="1">
    <citation type="journal article" date="2010" name="PLoS ONE">
        <title>The glycobiome of the rumen bacterium Butyrivibrio proteoclasticus B316(T) highlights adaptation to a polysaccharide-rich environment.</title>
        <authorList>
            <person name="Kelly W.J."/>
            <person name="Leahy S.C."/>
            <person name="Altermann E."/>
            <person name="Yeoman C.J."/>
            <person name="Dunne J.C."/>
            <person name="Kong Z."/>
            <person name="Pacheco D.M."/>
            <person name="Li D."/>
            <person name="Noel S.J."/>
            <person name="Moon C.D."/>
            <person name="Cookson A.L."/>
            <person name="Attwood G.T."/>
        </authorList>
    </citation>
    <scope>NUCLEOTIDE SEQUENCE [LARGE SCALE GENOMIC DNA]</scope>
    <source>
        <strain evidence="3">ATCC 51982 / DSM 14932 / B316</strain>
        <plasmid evidence="3">Plasmid pCY186</plasmid>
    </source>
</reference>
<keyword evidence="1" id="KW-0472">Membrane</keyword>
<geneLocation type="plasmid" evidence="2 3">
    <name>pCY186</name>
</geneLocation>
<dbReference type="KEGG" id="bpb:bpr_IV075"/>
<sequence length="101" mass="11524">MIITKAPFKSNERQKTMKTLAKNKSIRRLAKKLLWMKKNQPAKYLLISGITDGMIMGIWILISAAVSLWMVRSGLCDFDSAMMAVALIDMYILIFGFSFEE</sequence>
<dbReference type="Proteomes" id="UP000001299">
    <property type="component" value="Plasmid pCY186"/>
</dbReference>
<keyword evidence="1" id="KW-1133">Transmembrane helix</keyword>